<gene>
    <name evidence="2" type="ORF">SAMN05216167_11219</name>
</gene>
<proteinExistence type="predicted"/>
<dbReference type="CDD" id="cd09872">
    <property type="entry name" value="PIN_Sll0205-like"/>
    <property type="match status" value="1"/>
</dbReference>
<sequence>MKKYLLDTHIIIWWLTDSPDLPASIRTILQNRTNEFYVSHESLHEIIIKAKLKRADFQLNGVTIAEIANALRETLGVKLLPSRIVHLAKLEALIPVHNDPFDHILISQAITERLILISHDGNFPFYEAQGLKLLRA</sequence>
<dbReference type="InterPro" id="IPR002716">
    <property type="entry name" value="PIN_dom"/>
</dbReference>
<keyword evidence="3" id="KW-1185">Reference proteome</keyword>
<dbReference type="Gene3D" id="3.40.50.1010">
    <property type="entry name" value="5'-nuclease"/>
    <property type="match status" value="1"/>
</dbReference>
<dbReference type="InterPro" id="IPR029060">
    <property type="entry name" value="PIN-like_dom_sf"/>
</dbReference>
<accession>A0A1I1Z557</accession>
<dbReference type="EMBL" id="FOLQ01000012">
    <property type="protein sequence ID" value="SFE26849.1"/>
    <property type="molecule type" value="Genomic_DNA"/>
</dbReference>
<dbReference type="AlphaFoldDB" id="A0A1I1Z557"/>
<protein>
    <submittedName>
        <fullName evidence="2">PIN domain nuclease, a component of toxin-antitoxin system (PIN domain)</fullName>
    </submittedName>
</protein>
<dbReference type="PANTHER" id="PTHR36173:SF2">
    <property type="entry name" value="RIBONUCLEASE VAPC16"/>
    <property type="match status" value="1"/>
</dbReference>
<dbReference type="Pfam" id="PF01850">
    <property type="entry name" value="PIN"/>
    <property type="match status" value="1"/>
</dbReference>
<organism evidence="2 3">
    <name type="scientific">Spirosoma endophyticum</name>
    <dbReference type="NCBI Taxonomy" id="662367"/>
    <lineage>
        <taxon>Bacteria</taxon>
        <taxon>Pseudomonadati</taxon>
        <taxon>Bacteroidota</taxon>
        <taxon>Cytophagia</taxon>
        <taxon>Cytophagales</taxon>
        <taxon>Cytophagaceae</taxon>
        <taxon>Spirosoma</taxon>
    </lineage>
</organism>
<dbReference type="InterPro" id="IPR041705">
    <property type="entry name" value="PIN_Sll0205"/>
</dbReference>
<evidence type="ECO:0000313" key="2">
    <source>
        <dbReference type="EMBL" id="SFE26849.1"/>
    </source>
</evidence>
<dbReference type="OrthoDB" id="9798990at2"/>
<name>A0A1I1Z557_9BACT</name>
<dbReference type="PANTHER" id="PTHR36173">
    <property type="entry name" value="RIBONUCLEASE VAPC16-RELATED"/>
    <property type="match status" value="1"/>
</dbReference>
<dbReference type="SUPFAM" id="SSF88723">
    <property type="entry name" value="PIN domain-like"/>
    <property type="match status" value="1"/>
</dbReference>
<feature type="domain" description="PIN" evidence="1">
    <location>
        <begin position="4"/>
        <end position="123"/>
    </location>
</feature>
<evidence type="ECO:0000313" key="3">
    <source>
        <dbReference type="Proteomes" id="UP000198598"/>
    </source>
</evidence>
<dbReference type="InterPro" id="IPR052919">
    <property type="entry name" value="TA_system_RNase"/>
</dbReference>
<dbReference type="STRING" id="662367.SAMN05216167_11219"/>
<reference evidence="2 3" key="1">
    <citation type="submission" date="2016-10" db="EMBL/GenBank/DDBJ databases">
        <authorList>
            <person name="de Groot N.N."/>
        </authorList>
    </citation>
    <scope>NUCLEOTIDE SEQUENCE [LARGE SCALE GENOMIC DNA]</scope>
    <source>
        <strain evidence="2 3">DSM 26130</strain>
    </source>
</reference>
<dbReference type="Proteomes" id="UP000198598">
    <property type="component" value="Unassembled WGS sequence"/>
</dbReference>
<dbReference type="RefSeq" id="WP_093830975.1">
    <property type="nucleotide sequence ID" value="NZ_FOLQ01000012.1"/>
</dbReference>
<evidence type="ECO:0000259" key="1">
    <source>
        <dbReference type="Pfam" id="PF01850"/>
    </source>
</evidence>